<evidence type="ECO:0000313" key="1">
    <source>
        <dbReference type="EMBL" id="MBX66444.1"/>
    </source>
</evidence>
<organism evidence="1">
    <name type="scientific">Rhizophora mucronata</name>
    <name type="common">Asiatic mangrove</name>
    <dbReference type="NCBI Taxonomy" id="61149"/>
    <lineage>
        <taxon>Eukaryota</taxon>
        <taxon>Viridiplantae</taxon>
        <taxon>Streptophyta</taxon>
        <taxon>Embryophyta</taxon>
        <taxon>Tracheophyta</taxon>
        <taxon>Spermatophyta</taxon>
        <taxon>Magnoliopsida</taxon>
        <taxon>eudicotyledons</taxon>
        <taxon>Gunneridae</taxon>
        <taxon>Pentapetalae</taxon>
        <taxon>rosids</taxon>
        <taxon>fabids</taxon>
        <taxon>Malpighiales</taxon>
        <taxon>Rhizophoraceae</taxon>
        <taxon>Rhizophora</taxon>
    </lineage>
</organism>
<proteinExistence type="predicted"/>
<protein>
    <submittedName>
        <fullName evidence="1">Uncharacterized protein</fullName>
    </submittedName>
</protein>
<name>A0A2P2QHR1_RHIMU</name>
<sequence>MRNKNTTKIQSLHARTKIVALKNG</sequence>
<accession>A0A2P2QHR1</accession>
<dbReference type="AlphaFoldDB" id="A0A2P2QHR1"/>
<reference evidence="1" key="1">
    <citation type="submission" date="2018-02" db="EMBL/GenBank/DDBJ databases">
        <title>Rhizophora mucronata_Transcriptome.</title>
        <authorList>
            <person name="Meera S.P."/>
            <person name="Sreeshan A."/>
            <person name="Augustine A."/>
        </authorList>
    </citation>
    <scope>NUCLEOTIDE SEQUENCE</scope>
    <source>
        <tissue evidence="1">Leaf</tissue>
    </source>
</reference>
<dbReference type="EMBL" id="GGEC01085960">
    <property type="protein sequence ID" value="MBX66444.1"/>
    <property type="molecule type" value="Transcribed_RNA"/>
</dbReference>